<reference evidence="1 2" key="1">
    <citation type="submission" date="2018-08" db="EMBL/GenBank/DDBJ databases">
        <title>Chitinophaga sp. K20C18050901, a novel bacterium isolated from forest soil.</title>
        <authorList>
            <person name="Wang C."/>
        </authorList>
    </citation>
    <scope>NUCLEOTIDE SEQUENCE [LARGE SCALE GENOMIC DNA]</scope>
    <source>
        <strain evidence="1 2">K20C18050901</strain>
    </source>
</reference>
<dbReference type="EMBL" id="QTJV01000020">
    <property type="protein sequence ID" value="RFM30722.1"/>
    <property type="molecule type" value="Genomic_DNA"/>
</dbReference>
<name>A0A3E1NS34_9BACT</name>
<comment type="caution">
    <text evidence="1">The sequence shown here is derived from an EMBL/GenBank/DDBJ whole genome shotgun (WGS) entry which is preliminary data.</text>
</comment>
<dbReference type="RefSeq" id="WP_116857655.1">
    <property type="nucleotide sequence ID" value="NZ_QTJV01000020.1"/>
</dbReference>
<dbReference type="AlphaFoldDB" id="A0A3E1NS34"/>
<evidence type="ECO:0000313" key="1">
    <source>
        <dbReference type="EMBL" id="RFM30722.1"/>
    </source>
</evidence>
<sequence length="222" mass="24044">MAKQTSILTFTGRLGPLTGFKRNGKHYFRNRPDGIRHTPNMKRAAQRFGQASRTGAFIRKALGIKGDGGHVNRFTKLLIPSAGVDLHPLTGLQFNKSKPTSSHFSKLPVLGKDGRLYIPAQAFPKGIRHVAIKLIAVRIDLQTRQVIGSNTAVINIDTSQKFEGAELSACVPGTGTLITALSVNDSAAILAVKETQAVCIRPVEPHFIHVNVPAVPFIVLLE</sequence>
<proteinExistence type="predicted"/>
<dbReference type="OrthoDB" id="681012at2"/>
<accession>A0A3E1NS34</accession>
<protein>
    <submittedName>
        <fullName evidence="1">Uncharacterized protein</fullName>
    </submittedName>
</protein>
<gene>
    <name evidence="1" type="ORF">DXN04_32810</name>
</gene>
<evidence type="ECO:0000313" key="2">
    <source>
        <dbReference type="Proteomes" id="UP000261174"/>
    </source>
</evidence>
<organism evidence="1 2">
    <name type="scientific">Chitinophaga silvisoli</name>
    <dbReference type="NCBI Taxonomy" id="2291814"/>
    <lineage>
        <taxon>Bacteria</taxon>
        <taxon>Pseudomonadati</taxon>
        <taxon>Bacteroidota</taxon>
        <taxon>Chitinophagia</taxon>
        <taxon>Chitinophagales</taxon>
        <taxon>Chitinophagaceae</taxon>
        <taxon>Chitinophaga</taxon>
    </lineage>
</organism>
<dbReference type="Proteomes" id="UP000261174">
    <property type="component" value="Unassembled WGS sequence"/>
</dbReference>
<keyword evidence="2" id="KW-1185">Reference proteome</keyword>